<organism evidence="7 8">
    <name type="scientific">Artemia franciscana</name>
    <name type="common">Brine shrimp</name>
    <name type="synonym">Artemia sanfranciscana</name>
    <dbReference type="NCBI Taxonomy" id="6661"/>
    <lineage>
        <taxon>Eukaryota</taxon>
        <taxon>Metazoa</taxon>
        <taxon>Ecdysozoa</taxon>
        <taxon>Arthropoda</taxon>
        <taxon>Crustacea</taxon>
        <taxon>Branchiopoda</taxon>
        <taxon>Anostraca</taxon>
        <taxon>Artemiidae</taxon>
        <taxon>Artemia</taxon>
    </lineage>
</organism>
<proteinExistence type="predicted"/>
<evidence type="ECO:0000256" key="1">
    <source>
        <dbReference type="ARBA" id="ARBA00022737"/>
    </source>
</evidence>
<dbReference type="PANTHER" id="PTHR24251:SF30">
    <property type="entry name" value="MEMBRANE FRIZZLED-RELATED PROTEIN"/>
    <property type="match status" value="1"/>
</dbReference>
<comment type="caution">
    <text evidence="7">The sequence shown here is derived from an EMBL/GenBank/DDBJ whole genome shotgun (WGS) entry which is preliminary data.</text>
</comment>
<feature type="signal peptide" evidence="5">
    <location>
        <begin position="1"/>
        <end position="17"/>
    </location>
</feature>
<dbReference type="InterPro" id="IPR000859">
    <property type="entry name" value="CUB_dom"/>
</dbReference>
<evidence type="ECO:0000313" key="8">
    <source>
        <dbReference type="Proteomes" id="UP001187531"/>
    </source>
</evidence>
<dbReference type="Pfam" id="PF00431">
    <property type="entry name" value="CUB"/>
    <property type="match status" value="1"/>
</dbReference>
<feature type="domain" description="CUB" evidence="6">
    <location>
        <begin position="168"/>
        <end position="300"/>
    </location>
</feature>
<feature type="transmembrane region" description="Helical" evidence="4">
    <location>
        <begin position="785"/>
        <end position="806"/>
    </location>
</feature>
<dbReference type="Gene3D" id="4.10.400.10">
    <property type="entry name" value="Low-density Lipoprotein Receptor"/>
    <property type="match status" value="1"/>
</dbReference>
<dbReference type="SUPFAM" id="SSF49854">
    <property type="entry name" value="Spermadhesin, CUB domain"/>
    <property type="match status" value="2"/>
</dbReference>
<sequence length="826" mass="94570">MHIISCTFLLAFHVAFAYECIKTIKTSRRLRIPPASEGGRKVFNCTYHLINYGGPNHMFELNFQYLDLGRVEANGSCSGGYLKIIEETTDELRVLKSTREIGRFCGKTKSNTLLRFADSIYLFYYSDYPKKENQVRIRTSVLPKLIAEDRFPGLTHSMNPTIPEYVDCDKLIQSCSKTGCTITSPGFPGSYIRAIVCRYYISFNQGSQIMIGGNILDEYDVGTMEENCKKCDRNVQQTQCRNDRISVFEGRHDFTEEIVRFCGKGSIPKVVSRGNEIVIEFYASQDGRMHKGFHITVHQLLSKIDETRLGKTIKSENHLQGYIRPIRHWYPPGYSTEAWLIGKPSEKVWIQVHYKVKDEKILPDPYRKKEETCKEKWSIYEAAEIGKELIGSHCSDNRENIIRSYSSKSNQLLIEFESVQGSTDGTSSDFTLFFLFYNDSSGGVPQEPPCSEVFHLNSTQPRLSLILLQNRLLLRAKSLSCSYKIKANDNERLRLTTKRIKFDPIRQCSSSENNKNNLCSLNVNKQYDTIKLLDSDGDIIKCICLSSTISTTYWTTGSEIKLLADLTNIYPNSFKDRSLYQFEFEIEALENNCGVPQESTHTGKIVFPEKQLHSSQHEIDCFWKVELPKTYQPVFKISQLTLDKYCKESFLSFTFSGESEPYSRLCNQNQNSNEVLPSHWGEPQFESRSSKVIIRLRSIRPTARFVLKWTSVAARWLLSSNDSKTIKENDECEFRCKDGISCIPKYLVCDGAIDCPQGSYLGEPLDEAPETCLLITSRDYININWTIPVLIFTVILATILLTILCCKKSRDVNNVGVSTFNEKHYL</sequence>
<dbReference type="SMART" id="SM00192">
    <property type="entry name" value="LDLa"/>
    <property type="match status" value="1"/>
</dbReference>
<dbReference type="SMART" id="SM00042">
    <property type="entry name" value="CUB"/>
    <property type="match status" value="1"/>
</dbReference>
<dbReference type="AlphaFoldDB" id="A0AA88KZS0"/>
<comment type="caution">
    <text evidence="3">Lacks conserved residue(s) required for the propagation of feature annotation.</text>
</comment>
<gene>
    <name evidence="7" type="ORF">QYM36_012283</name>
</gene>
<dbReference type="EMBL" id="JAVRJZ010000016">
    <property type="protein sequence ID" value="KAK2711057.1"/>
    <property type="molecule type" value="Genomic_DNA"/>
</dbReference>
<dbReference type="Proteomes" id="UP001187531">
    <property type="component" value="Unassembled WGS sequence"/>
</dbReference>
<keyword evidence="4" id="KW-1133">Transmembrane helix</keyword>
<evidence type="ECO:0000256" key="2">
    <source>
        <dbReference type="ARBA" id="ARBA00023157"/>
    </source>
</evidence>
<keyword evidence="1" id="KW-0677">Repeat</keyword>
<dbReference type="SUPFAM" id="SSF57424">
    <property type="entry name" value="LDL receptor-like module"/>
    <property type="match status" value="1"/>
</dbReference>
<dbReference type="InterPro" id="IPR002172">
    <property type="entry name" value="LDrepeatLR_classA_rpt"/>
</dbReference>
<feature type="domain" description="CUB" evidence="6">
    <location>
        <begin position="309"/>
        <end position="437"/>
    </location>
</feature>
<evidence type="ECO:0000256" key="3">
    <source>
        <dbReference type="PROSITE-ProRule" id="PRU00059"/>
    </source>
</evidence>
<accession>A0AA88KZS0</accession>
<evidence type="ECO:0000256" key="5">
    <source>
        <dbReference type="SAM" id="SignalP"/>
    </source>
</evidence>
<keyword evidence="4" id="KW-0812">Transmembrane</keyword>
<feature type="domain" description="CUB" evidence="6">
    <location>
        <begin position="593"/>
        <end position="712"/>
    </location>
</feature>
<dbReference type="PANTHER" id="PTHR24251">
    <property type="entry name" value="OVOCHYMASE-RELATED"/>
    <property type="match status" value="1"/>
</dbReference>
<name>A0AA88KZS0_ARTSF</name>
<evidence type="ECO:0000313" key="7">
    <source>
        <dbReference type="EMBL" id="KAK2711057.1"/>
    </source>
</evidence>
<dbReference type="InterPro" id="IPR036055">
    <property type="entry name" value="LDL_receptor-like_sf"/>
</dbReference>
<evidence type="ECO:0000256" key="4">
    <source>
        <dbReference type="SAM" id="Phobius"/>
    </source>
</evidence>
<dbReference type="CDD" id="cd00112">
    <property type="entry name" value="LDLa"/>
    <property type="match status" value="1"/>
</dbReference>
<keyword evidence="8" id="KW-1185">Reference proteome</keyword>
<keyword evidence="4" id="KW-0472">Membrane</keyword>
<feature type="domain" description="CUB" evidence="6">
    <location>
        <begin position="20"/>
        <end position="142"/>
    </location>
</feature>
<dbReference type="CDD" id="cd00041">
    <property type="entry name" value="CUB"/>
    <property type="match status" value="1"/>
</dbReference>
<keyword evidence="2" id="KW-1015">Disulfide bond</keyword>
<evidence type="ECO:0000259" key="6">
    <source>
        <dbReference type="PROSITE" id="PS01180"/>
    </source>
</evidence>
<dbReference type="Gene3D" id="2.60.120.290">
    <property type="entry name" value="Spermadhesin, CUB domain"/>
    <property type="match status" value="3"/>
</dbReference>
<protein>
    <recommendedName>
        <fullName evidence="6">CUB domain-containing protein</fullName>
    </recommendedName>
</protein>
<keyword evidence="5" id="KW-0732">Signal</keyword>
<dbReference type="InterPro" id="IPR035914">
    <property type="entry name" value="Sperma_CUB_dom_sf"/>
</dbReference>
<feature type="chain" id="PRO_5041637699" description="CUB domain-containing protein" evidence="5">
    <location>
        <begin position="18"/>
        <end position="826"/>
    </location>
</feature>
<dbReference type="PROSITE" id="PS01180">
    <property type="entry name" value="CUB"/>
    <property type="match status" value="4"/>
</dbReference>
<reference evidence="7" key="1">
    <citation type="submission" date="2023-07" db="EMBL/GenBank/DDBJ databases">
        <title>Chromosome-level genome assembly of Artemia franciscana.</title>
        <authorList>
            <person name="Jo E."/>
        </authorList>
    </citation>
    <scope>NUCLEOTIDE SEQUENCE</scope>
    <source>
        <tissue evidence="7">Whole body</tissue>
    </source>
</reference>